<feature type="binding site" evidence="14">
    <location>
        <position position="414"/>
    </location>
    <ligand>
        <name>Zn(2+)</name>
        <dbReference type="ChEBI" id="CHEBI:29105"/>
    </ligand>
</feature>
<keyword evidence="7 14" id="KW-0227">DNA damage</keyword>
<dbReference type="InterPro" id="IPR004149">
    <property type="entry name" value="Znf_DNAligase_C4"/>
</dbReference>
<dbReference type="Gene3D" id="1.10.150.20">
    <property type="entry name" value="5' to 3' exonuclease, C-terminal subdomain"/>
    <property type="match status" value="2"/>
</dbReference>
<dbReference type="PANTHER" id="PTHR23389:SF9">
    <property type="entry name" value="DNA LIGASE"/>
    <property type="match status" value="1"/>
</dbReference>
<dbReference type="Pfam" id="PF03120">
    <property type="entry name" value="OB_DNA_ligase"/>
    <property type="match status" value="1"/>
</dbReference>
<dbReference type="Pfam" id="PF12826">
    <property type="entry name" value="HHH_2"/>
    <property type="match status" value="1"/>
</dbReference>
<evidence type="ECO:0000256" key="1">
    <source>
        <dbReference type="ARBA" id="ARBA00004067"/>
    </source>
</evidence>
<dbReference type="InterPro" id="IPR012340">
    <property type="entry name" value="NA-bd_OB-fold"/>
</dbReference>
<feature type="binding site" evidence="14">
    <location>
        <position position="293"/>
    </location>
    <ligand>
        <name>NAD(+)</name>
        <dbReference type="ChEBI" id="CHEBI:57540"/>
    </ligand>
</feature>
<feature type="binding site" evidence="14">
    <location>
        <position position="120"/>
    </location>
    <ligand>
        <name>NAD(+)</name>
        <dbReference type="ChEBI" id="CHEBI:57540"/>
    </ligand>
</feature>
<dbReference type="PANTHER" id="PTHR23389">
    <property type="entry name" value="CHROMOSOME TRANSMISSION FIDELITY FACTOR 18"/>
    <property type="match status" value="1"/>
</dbReference>
<dbReference type="NCBIfam" id="NF005932">
    <property type="entry name" value="PRK07956.1"/>
    <property type="match status" value="1"/>
</dbReference>
<feature type="binding site" evidence="14">
    <location>
        <position position="143"/>
    </location>
    <ligand>
        <name>NAD(+)</name>
        <dbReference type="ChEBI" id="CHEBI:57540"/>
    </ligand>
</feature>
<dbReference type="InterPro" id="IPR013840">
    <property type="entry name" value="DNAligase_N"/>
</dbReference>
<dbReference type="AlphaFoldDB" id="A0A1F5P889"/>
<feature type="binding site" evidence="14">
    <location>
        <position position="434"/>
    </location>
    <ligand>
        <name>Zn(2+)</name>
        <dbReference type="ChEBI" id="CHEBI:29105"/>
    </ligand>
</feature>
<keyword evidence="6 14" id="KW-0479">Metal-binding</keyword>
<keyword evidence="5 14" id="KW-0235">DNA replication</keyword>
<evidence type="ECO:0000256" key="10">
    <source>
        <dbReference type="ARBA" id="ARBA00023027"/>
    </source>
</evidence>
<evidence type="ECO:0000256" key="13">
    <source>
        <dbReference type="ARBA" id="ARBA00060881"/>
    </source>
</evidence>
<dbReference type="GO" id="GO:0003677">
    <property type="term" value="F:DNA binding"/>
    <property type="evidence" value="ECO:0007669"/>
    <property type="project" value="InterPro"/>
</dbReference>
<comment type="cofactor">
    <cofactor evidence="14">
        <name>Mg(2+)</name>
        <dbReference type="ChEBI" id="CHEBI:18420"/>
    </cofactor>
    <cofactor evidence="14">
        <name>Mn(2+)</name>
        <dbReference type="ChEBI" id="CHEBI:29035"/>
    </cofactor>
</comment>
<dbReference type="PIRSF" id="PIRSF001604">
    <property type="entry name" value="LigA"/>
    <property type="match status" value="1"/>
</dbReference>
<dbReference type="NCBIfam" id="TIGR00575">
    <property type="entry name" value="dnlj"/>
    <property type="match status" value="1"/>
</dbReference>
<evidence type="ECO:0000313" key="16">
    <source>
        <dbReference type="EMBL" id="OGE86151.1"/>
    </source>
</evidence>
<evidence type="ECO:0000256" key="11">
    <source>
        <dbReference type="ARBA" id="ARBA00023204"/>
    </source>
</evidence>
<dbReference type="STRING" id="1817832.A3J48_02280"/>
<dbReference type="SUPFAM" id="SSF47781">
    <property type="entry name" value="RuvA domain 2-like"/>
    <property type="match status" value="1"/>
</dbReference>
<dbReference type="GO" id="GO:0046872">
    <property type="term" value="F:metal ion binding"/>
    <property type="evidence" value="ECO:0007669"/>
    <property type="project" value="UniProtKB-KW"/>
</dbReference>
<keyword evidence="11 14" id="KW-0234">DNA repair</keyword>
<feature type="binding site" evidence="14">
    <location>
        <position position="411"/>
    </location>
    <ligand>
        <name>Zn(2+)</name>
        <dbReference type="ChEBI" id="CHEBI:29105"/>
    </ligand>
</feature>
<keyword evidence="8 14" id="KW-0862">Zinc</keyword>
<dbReference type="InterPro" id="IPR001357">
    <property type="entry name" value="BRCT_dom"/>
</dbReference>
<evidence type="ECO:0000256" key="12">
    <source>
        <dbReference type="ARBA" id="ARBA00034005"/>
    </source>
</evidence>
<dbReference type="SUPFAM" id="SSF56091">
    <property type="entry name" value="DNA ligase/mRNA capping enzyme, catalytic domain"/>
    <property type="match status" value="1"/>
</dbReference>
<dbReference type="Pfam" id="PF14520">
    <property type="entry name" value="HHH_5"/>
    <property type="match status" value="1"/>
</dbReference>
<dbReference type="EC" id="6.5.1.2" evidence="2 14"/>
<dbReference type="GO" id="GO:0006281">
    <property type="term" value="P:DNA repair"/>
    <property type="evidence" value="ECO:0007669"/>
    <property type="project" value="UniProtKB-KW"/>
</dbReference>
<dbReference type="InterPro" id="IPR036420">
    <property type="entry name" value="BRCT_dom_sf"/>
</dbReference>
<dbReference type="GO" id="GO:0006260">
    <property type="term" value="P:DNA replication"/>
    <property type="evidence" value="ECO:0007669"/>
    <property type="project" value="UniProtKB-KW"/>
</dbReference>
<dbReference type="InterPro" id="IPR033136">
    <property type="entry name" value="DNA_ligase_CS"/>
</dbReference>
<evidence type="ECO:0000256" key="5">
    <source>
        <dbReference type="ARBA" id="ARBA00022705"/>
    </source>
</evidence>
<keyword evidence="10 14" id="KW-0520">NAD</keyword>
<keyword evidence="4 14" id="KW-0436">Ligase</keyword>
<dbReference type="SMART" id="SM00532">
    <property type="entry name" value="LIGANc"/>
    <property type="match status" value="1"/>
</dbReference>
<evidence type="ECO:0000256" key="14">
    <source>
        <dbReference type="HAMAP-Rule" id="MF_01588"/>
    </source>
</evidence>
<evidence type="ECO:0000256" key="7">
    <source>
        <dbReference type="ARBA" id="ARBA00022763"/>
    </source>
</evidence>
<dbReference type="InterPro" id="IPR013839">
    <property type="entry name" value="DNAligase_adenylation"/>
</dbReference>
<dbReference type="InterPro" id="IPR004150">
    <property type="entry name" value="NAD_DNA_ligase_OB"/>
</dbReference>
<dbReference type="FunFam" id="1.10.150.20:FF:000006">
    <property type="entry name" value="DNA ligase"/>
    <property type="match status" value="1"/>
</dbReference>
<dbReference type="InterPro" id="IPR041663">
    <property type="entry name" value="DisA/LigA_HHH"/>
</dbReference>
<reference evidence="16 17" key="1">
    <citation type="journal article" date="2016" name="Nat. Commun.">
        <title>Thousands of microbial genomes shed light on interconnected biogeochemical processes in an aquifer system.</title>
        <authorList>
            <person name="Anantharaman K."/>
            <person name="Brown C.T."/>
            <person name="Hug L.A."/>
            <person name="Sharon I."/>
            <person name="Castelle C.J."/>
            <person name="Probst A.J."/>
            <person name="Thomas B.C."/>
            <person name="Singh A."/>
            <person name="Wilkins M.J."/>
            <person name="Karaoz U."/>
            <person name="Brodie E.L."/>
            <person name="Williams K.H."/>
            <person name="Hubbard S.S."/>
            <person name="Banfield J.F."/>
        </authorList>
    </citation>
    <scope>NUCLEOTIDE SEQUENCE [LARGE SCALE GENOMIC DNA]</scope>
</reference>
<dbReference type="HAMAP" id="MF_01588">
    <property type="entry name" value="DNA_ligase_A"/>
    <property type="match status" value="1"/>
</dbReference>
<evidence type="ECO:0000259" key="15">
    <source>
        <dbReference type="PROSITE" id="PS50172"/>
    </source>
</evidence>
<dbReference type="SUPFAM" id="SSF52113">
    <property type="entry name" value="BRCT domain"/>
    <property type="match status" value="1"/>
</dbReference>
<dbReference type="FunFam" id="2.40.50.140:FF:000012">
    <property type="entry name" value="DNA ligase"/>
    <property type="match status" value="1"/>
</dbReference>
<evidence type="ECO:0000256" key="8">
    <source>
        <dbReference type="ARBA" id="ARBA00022833"/>
    </source>
</evidence>
<dbReference type="Gene3D" id="2.40.50.140">
    <property type="entry name" value="Nucleic acid-binding proteins"/>
    <property type="match status" value="1"/>
</dbReference>
<dbReference type="SMART" id="SM00292">
    <property type="entry name" value="BRCT"/>
    <property type="match status" value="1"/>
</dbReference>
<dbReference type="PROSITE" id="PS50172">
    <property type="entry name" value="BRCT"/>
    <property type="match status" value="1"/>
</dbReference>
<comment type="caution">
    <text evidence="16">The sequence shown here is derived from an EMBL/GenBank/DDBJ whole genome shotgun (WGS) entry which is preliminary data.</text>
</comment>
<comment type="function">
    <text evidence="1 14">DNA ligase that catalyzes the formation of phosphodiester linkages between 5'-phosphoryl and 3'-hydroxyl groups in double-stranded DNA using NAD as a coenzyme and as the energy source for the reaction. It is essential for DNA replication and repair of damaged DNA.</text>
</comment>
<dbReference type="InterPro" id="IPR003583">
    <property type="entry name" value="Hlx-hairpin-Hlx_DNA-bd_motif"/>
</dbReference>
<evidence type="ECO:0000256" key="2">
    <source>
        <dbReference type="ARBA" id="ARBA00012722"/>
    </source>
</evidence>
<dbReference type="Gene3D" id="3.30.470.30">
    <property type="entry name" value="DNA ligase/mRNA capping enzyme"/>
    <property type="match status" value="1"/>
</dbReference>
<protein>
    <recommendedName>
        <fullName evidence="3 14">DNA ligase</fullName>
        <ecNumber evidence="2 14">6.5.1.2</ecNumber>
    </recommendedName>
    <alternativeName>
        <fullName evidence="14">Polydeoxyribonucleotide synthase [NAD(+)]</fullName>
    </alternativeName>
</protein>
<accession>A0A1F5P889</accession>
<gene>
    <name evidence="14" type="primary">ligA</name>
    <name evidence="16" type="ORF">A3J48_02280</name>
</gene>
<dbReference type="Proteomes" id="UP000176786">
    <property type="component" value="Unassembled WGS sequence"/>
</dbReference>
<evidence type="ECO:0000256" key="4">
    <source>
        <dbReference type="ARBA" id="ARBA00022598"/>
    </source>
</evidence>
<sequence>MTKSEAKKRAEKLREEIADLRYRYHVLNDPKITDEVYESLTRELKAIEAKYPDLVRPYSPTQRVAGEPLAKFKKVTHKVRQWSLNDAFTKDEIIAWDERNQSGLAKIFGHKPGQLSYDCELKIDGLHLILTYEKGLLVTAATRGNGLVGEDVTLNVRTIDSVPLRLRRNADVVVEGEIWLSKKELERINREQKQKNLPEFANPRNAAAGTIRQLNPKIAAARKLDTFIYDLSAANFKLPDNQHKELAALSELGFKVNRHHKIVHNIGQVIDYWQYWEEHKADEDYWIDGVVVKLDLRQHQEALGYTGKAPRFSIAAKFEPEKATTVVEDIIVQVGRTGRLTPVAVLRPVQVAGSTVTRATLHNEDYINELDIRIGDTVVLHKAGDVIPEIVEVLPKLRTGKEKKFSMPKNCPICQSPTERILGEADYRCTGKNCSIQRIRGLQHFVGKAGLDVVGLGSKLVERFFEEGMVQEPADFWKLREEDLAEMERLGEKSAGNLIEALKTRKQVELSRFLSALGIPNVGWETAHALAENFQSLENIVKASLEELEKVGDIGPVVAKSIYEFFISDKVKEEIRNLKKAGLQVKQFHPGPGRGKLTGKSLVLTGSLSAMSRDEAKEKIERLGGKWSDTVSKKINYLVVGDEPGSKFEKAKALGVTILNERQFMELIR</sequence>
<organism evidence="16 17">
    <name type="scientific">Candidatus Doudnabacteria bacterium RIFCSPHIGHO2_02_FULL_46_11</name>
    <dbReference type="NCBI Taxonomy" id="1817832"/>
    <lineage>
        <taxon>Bacteria</taxon>
        <taxon>Candidatus Doudnaibacteriota</taxon>
    </lineage>
</organism>
<dbReference type="Gene3D" id="1.10.287.610">
    <property type="entry name" value="Helix hairpin bin"/>
    <property type="match status" value="1"/>
</dbReference>
<dbReference type="Gene3D" id="6.20.10.30">
    <property type="match status" value="1"/>
</dbReference>
<feature type="domain" description="BRCT" evidence="15">
    <location>
        <begin position="597"/>
        <end position="669"/>
    </location>
</feature>
<dbReference type="Gene3D" id="3.40.50.10190">
    <property type="entry name" value="BRCT domain"/>
    <property type="match status" value="1"/>
</dbReference>
<feature type="binding site" evidence="14">
    <location>
        <begin position="83"/>
        <end position="84"/>
    </location>
    <ligand>
        <name>NAD(+)</name>
        <dbReference type="ChEBI" id="CHEBI:57540"/>
    </ligand>
</feature>
<evidence type="ECO:0000256" key="9">
    <source>
        <dbReference type="ARBA" id="ARBA00022842"/>
    </source>
</evidence>
<comment type="catalytic activity">
    <reaction evidence="12 14">
        <text>NAD(+) + (deoxyribonucleotide)n-3'-hydroxyl + 5'-phospho-(deoxyribonucleotide)m = (deoxyribonucleotide)n+m + AMP + beta-nicotinamide D-nucleotide.</text>
        <dbReference type="EC" id="6.5.1.2"/>
    </reaction>
</comment>
<keyword evidence="14" id="KW-0464">Manganese</keyword>
<dbReference type="Pfam" id="PF03119">
    <property type="entry name" value="DNA_ligase_ZBD"/>
    <property type="match status" value="1"/>
</dbReference>
<dbReference type="SUPFAM" id="SSF50249">
    <property type="entry name" value="Nucleic acid-binding proteins"/>
    <property type="match status" value="1"/>
</dbReference>
<dbReference type="SMART" id="SM00278">
    <property type="entry name" value="HhH1"/>
    <property type="match status" value="3"/>
</dbReference>
<comment type="caution">
    <text evidence="14">Lacks conserved residue(s) required for the propagation of feature annotation.</text>
</comment>
<evidence type="ECO:0000256" key="3">
    <source>
        <dbReference type="ARBA" id="ARBA00013308"/>
    </source>
</evidence>
<feature type="binding site" evidence="14">
    <location>
        <position position="177"/>
    </location>
    <ligand>
        <name>NAD(+)</name>
        <dbReference type="ChEBI" id="CHEBI:57540"/>
    </ligand>
</feature>
<dbReference type="GO" id="GO:0005829">
    <property type="term" value="C:cytosol"/>
    <property type="evidence" value="ECO:0007669"/>
    <property type="project" value="TreeGrafter"/>
</dbReference>
<dbReference type="EMBL" id="MFES01000009">
    <property type="protein sequence ID" value="OGE86151.1"/>
    <property type="molecule type" value="Genomic_DNA"/>
</dbReference>
<proteinExistence type="inferred from homology"/>
<dbReference type="GO" id="GO:0003911">
    <property type="term" value="F:DNA ligase (NAD+) activity"/>
    <property type="evidence" value="ECO:0007669"/>
    <property type="project" value="UniProtKB-UniRule"/>
</dbReference>
<feature type="active site" description="N6-AMP-lysine intermediate" evidence="14">
    <location>
        <position position="122"/>
    </location>
</feature>
<feature type="binding site" evidence="14">
    <location>
        <position position="429"/>
    </location>
    <ligand>
        <name>Zn(2+)</name>
        <dbReference type="ChEBI" id="CHEBI:29105"/>
    </ligand>
</feature>
<feature type="binding site" evidence="14">
    <location>
        <position position="317"/>
    </location>
    <ligand>
        <name>NAD(+)</name>
        <dbReference type="ChEBI" id="CHEBI:57540"/>
    </ligand>
</feature>
<keyword evidence="9 14" id="KW-0460">Magnesium</keyword>
<dbReference type="InterPro" id="IPR010994">
    <property type="entry name" value="RuvA_2-like"/>
</dbReference>
<comment type="similarity">
    <text evidence="13 14">Belongs to the NAD-dependent DNA ligase family. LigA subfamily.</text>
</comment>
<dbReference type="Pfam" id="PF00533">
    <property type="entry name" value="BRCT"/>
    <property type="match status" value="1"/>
</dbReference>
<name>A0A1F5P889_9BACT</name>
<dbReference type="Pfam" id="PF01653">
    <property type="entry name" value="DNA_ligase_aden"/>
    <property type="match status" value="1"/>
</dbReference>
<dbReference type="CDD" id="cd00114">
    <property type="entry name" value="LIGANc"/>
    <property type="match status" value="1"/>
</dbReference>
<evidence type="ECO:0000313" key="17">
    <source>
        <dbReference type="Proteomes" id="UP000176786"/>
    </source>
</evidence>
<evidence type="ECO:0000256" key="6">
    <source>
        <dbReference type="ARBA" id="ARBA00022723"/>
    </source>
</evidence>
<dbReference type="PROSITE" id="PS01056">
    <property type="entry name" value="DNA_LIGASE_N2"/>
    <property type="match status" value="1"/>
</dbReference>
<dbReference type="InterPro" id="IPR001679">
    <property type="entry name" value="DNA_ligase"/>
</dbReference>
<dbReference type="CDD" id="cd17748">
    <property type="entry name" value="BRCT_DNA_ligase_like"/>
    <property type="match status" value="1"/>
</dbReference>